<dbReference type="Proteomes" id="UP000824071">
    <property type="component" value="Unassembled WGS sequence"/>
</dbReference>
<dbReference type="EMBL" id="DVMW01000018">
    <property type="protein sequence ID" value="HIU35413.1"/>
    <property type="molecule type" value="Genomic_DNA"/>
</dbReference>
<dbReference type="InterPro" id="IPR027417">
    <property type="entry name" value="P-loop_NTPase"/>
</dbReference>
<dbReference type="AlphaFoldDB" id="A0A9D1LCD9"/>
<gene>
    <name evidence="1" type="ORF">IAC53_02235</name>
</gene>
<reference evidence="1" key="2">
    <citation type="journal article" date="2021" name="PeerJ">
        <title>Extensive microbial diversity within the chicken gut microbiome revealed by metagenomics and culture.</title>
        <authorList>
            <person name="Gilroy R."/>
            <person name="Ravi A."/>
            <person name="Getino M."/>
            <person name="Pursley I."/>
            <person name="Horton D.L."/>
            <person name="Alikhan N.F."/>
            <person name="Baker D."/>
            <person name="Gharbi K."/>
            <person name="Hall N."/>
            <person name="Watson M."/>
            <person name="Adriaenssens E.M."/>
            <person name="Foster-Nyarko E."/>
            <person name="Jarju S."/>
            <person name="Secka A."/>
            <person name="Antonio M."/>
            <person name="Oren A."/>
            <person name="Chaudhuri R.R."/>
            <person name="La Ragione R."/>
            <person name="Hildebrand F."/>
            <person name="Pallen M.J."/>
        </authorList>
    </citation>
    <scope>NUCLEOTIDE SEQUENCE</scope>
    <source>
        <strain evidence="1">ChiGjej1B1-19959</strain>
    </source>
</reference>
<comment type="caution">
    <text evidence="1">The sequence shown here is derived from an EMBL/GenBank/DDBJ whole genome shotgun (WGS) entry which is preliminary data.</text>
</comment>
<sequence length="276" mass="32255">MYKQALSDKLRLYDLFRLHKWRKDFRKAHPHMFGPIGTMIFCGAQGKGKTLSAVNYVCNVLKDYPFAILVTNVAIKDYPFNAYYKVISGQGVLFDKATDDIITSEEIIAGNYMRVCIEYDGLDTLKYVCNGEYGVIYLIDELHLELNSLESKNIDIDVMTEISQQRKQRKHIVGTSQVYMRLAKPLREQIFDVVICDNFFHCLQFNKAIDGETAKEEDGKLKATIKSRSLFFHTPEMYERYDTFAKMKRYNKEWQGHKREAPVYTYTPPQERSKKK</sequence>
<keyword evidence="1" id="KW-0067">ATP-binding</keyword>
<evidence type="ECO:0000313" key="1">
    <source>
        <dbReference type="EMBL" id="HIU35413.1"/>
    </source>
</evidence>
<reference evidence="1" key="1">
    <citation type="submission" date="2020-10" db="EMBL/GenBank/DDBJ databases">
        <authorList>
            <person name="Gilroy R."/>
        </authorList>
    </citation>
    <scope>NUCLEOTIDE SEQUENCE</scope>
    <source>
        <strain evidence="1">ChiGjej1B1-19959</strain>
    </source>
</reference>
<keyword evidence="1" id="KW-0547">Nucleotide-binding</keyword>
<proteinExistence type="predicted"/>
<evidence type="ECO:0000313" key="2">
    <source>
        <dbReference type="Proteomes" id="UP000824071"/>
    </source>
</evidence>
<protein>
    <submittedName>
        <fullName evidence="1">ATP-binding protein</fullName>
    </submittedName>
</protein>
<organism evidence="1 2">
    <name type="scientific">Candidatus Fimenecus excrementigallinarum</name>
    <dbReference type="NCBI Taxonomy" id="2840816"/>
    <lineage>
        <taxon>Bacteria</taxon>
        <taxon>Bacillati</taxon>
        <taxon>Bacillota</taxon>
        <taxon>Clostridia</taxon>
        <taxon>Candidatus Fimenecus</taxon>
    </lineage>
</organism>
<accession>A0A9D1LCD9</accession>
<dbReference type="GO" id="GO:0005524">
    <property type="term" value="F:ATP binding"/>
    <property type="evidence" value="ECO:0007669"/>
    <property type="project" value="UniProtKB-KW"/>
</dbReference>
<dbReference type="Gene3D" id="3.40.50.300">
    <property type="entry name" value="P-loop containing nucleotide triphosphate hydrolases"/>
    <property type="match status" value="1"/>
</dbReference>
<name>A0A9D1LCD9_9FIRM</name>